<dbReference type="OrthoDB" id="9806956at2"/>
<sequence length="542" mass="56899">MIQTIPSSPFTDQKPGTSGLRKKVRVFAQPNYAENFIQSVFDAVQPEAGSTLVIGGDGRYHNRTVIQAAIRIAAANGYGRVLVGQGGILSTPAASHVIRKYGASGGLILSASHNPGGPDEDFGIKYNIANGGPAPEAITDAIFARTKVIDRWLTVEAADVDLDTLGSQQVAGTTVEVIDSVADWADLMETLFDFPAIRAAVAGGLSMAFDAMHAVTGPYAVEVLERRLGFRPGTVQNGVPLEDFGGHHPDPNRVHAKVLFDLMFSPDAPAFGAASDGDGDRNLIVGKGIFITPSDSLAMLAANAHLAPGYAKGLAGIARSMPTSAAADRVAEALGIPAFETPTGWKFFGTLLDAGKATICGEESAGTGSDHVREKDGLWAVLLWLNILAARGESMEAIARQHWAKFGRNYYARHDYEALPKDDAEALMAALEASFPTLPGKAFGPLTVEKADSFAYTDPVDGSFSANQGLRVLFVGGSRIVLRLSGTGTEGATLRLYLERYEPAGGTLDADTDAMLSDLIAAAEAIAGIAARTGRSAPDVIT</sequence>
<dbReference type="Pfam" id="PF02879">
    <property type="entry name" value="PGM_PMM_II"/>
    <property type="match status" value="1"/>
</dbReference>
<dbReference type="PANTHER" id="PTHR22573:SF2">
    <property type="entry name" value="PHOSPHOGLUCOMUTASE"/>
    <property type="match status" value="1"/>
</dbReference>
<comment type="catalytic activity">
    <reaction evidence="1">
        <text>alpha-D-glucose 1-phosphate = alpha-D-glucose 6-phosphate</text>
        <dbReference type="Rhea" id="RHEA:23536"/>
        <dbReference type="ChEBI" id="CHEBI:58225"/>
        <dbReference type="ChEBI" id="CHEBI:58601"/>
        <dbReference type="EC" id="5.4.2.2"/>
    </reaction>
</comment>
<comment type="similarity">
    <text evidence="3 9">Belongs to the phosphohexose mutase family.</text>
</comment>
<organism evidence="13 14">
    <name type="scientific">Novosphingobium sediminis</name>
    <dbReference type="NCBI Taxonomy" id="707214"/>
    <lineage>
        <taxon>Bacteria</taxon>
        <taxon>Pseudomonadati</taxon>
        <taxon>Pseudomonadota</taxon>
        <taxon>Alphaproteobacteria</taxon>
        <taxon>Sphingomonadales</taxon>
        <taxon>Sphingomonadaceae</taxon>
        <taxon>Novosphingobium</taxon>
    </lineage>
</organism>
<evidence type="ECO:0000256" key="6">
    <source>
        <dbReference type="ARBA" id="ARBA00022723"/>
    </source>
</evidence>
<dbReference type="Pfam" id="PF02878">
    <property type="entry name" value="PGM_PMM_I"/>
    <property type="match status" value="1"/>
</dbReference>
<comment type="cofactor">
    <cofactor evidence="2">
        <name>Mg(2+)</name>
        <dbReference type="ChEBI" id="CHEBI:18420"/>
    </cofactor>
</comment>
<dbReference type="GO" id="GO:0005829">
    <property type="term" value="C:cytosol"/>
    <property type="evidence" value="ECO:0007669"/>
    <property type="project" value="TreeGrafter"/>
</dbReference>
<evidence type="ECO:0000313" key="13">
    <source>
        <dbReference type="EMBL" id="GEN99840.1"/>
    </source>
</evidence>
<dbReference type="EMBL" id="BJYR01000012">
    <property type="protein sequence ID" value="GEN99840.1"/>
    <property type="molecule type" value="Genomic_DNA"/>
</dbReference>
<evidence type="ECO:0000256" key="4">
    <source>
        <dbReference type="ARBA" id="ARBA00012728"/>
    </source>
</evidence>
<dbReference type="GO" id="GO:0005975">
    <property type="term" value="P:carbohydrate metabolic process"/>
    <property type="evidence" value="ECO:0007669"/>
    <property type="project" value="InterPro"/>
</dbReference>
<accession>A0A512AJH3</accession>
<feature type="domain" description="Alpha-D-phosphohexomutase alpha/beta/alpha" evidence="12">
    <location>
        <begin position="294"/>
        <end position="406"/>
    </location>
</feature>
<dbReference type="PANTHER" id="PTHR22573">
    <property type="entry name" value="PHOSPHOHEXOMUTASE FAMILY MEMBER"/>
    <property type="match status" value="1"/>
</dbReference>
<dbReference type="AlphaFoldDB" id="A0A512AJH3"/>
<evidence type="ECO:0000256" key="3">
    <source>
        <dbReference type="ARBA" id="ARBA00010231"/>
    </source>
</evidence>
<keyword evidence="14" id="KW-1185">Reference proteome</keyword>
<comment type="caution">
    <text evidence="13">The sequence shown here is derived from an EMBL/GenBank/DDBJ whole genome shotgun (WGS) entry which is preliminary data.</text>
</comment>
<dbReference type="Pfam" id="PF02880">
    <property type="entry name" value="PGM_PMM_III"/>
    <property type="match status" value="1"/>
</dbReference>
<dbReference type="InterPro" id="IPR005841">
    <property type="entry name" value="Alpha-D-phosphohexomutase_SF"/>
</dbReference>
<dbReference type="EC" id="5.4.2.2" evidence="4"/>
<dbReference type="FunFam" id="3.30.310.50:FF:000002">
    <property type="entry name" value="Phosphoglucomutase 5"/>
    <property type="match status" value="1"/>
</dbReference>
<evidence type="ECO:0000256" key="1">
    <source>
        <dbReference type="ARBA" id="ARBA00000443"/>
    </source>
</evidence>
<keyword evidence="5" id="KW-0597">Phosphoprotein</keyword>
<proteinExistence type="inferred from homology"/>
<dbReference type="InterPro" id="IPR005845">
    <property type="entry name" value="A-D-PHexomutase_a/b/a-II"/>
</dbReference>
<dbReference type="FunFam" id="3.40.120.10:FF:000004">
    <property type="entry name" value="Phosphoglucomutase 5"/>
    <property type="match status" value="1"/>
</dbReference>
<dbReference type="InterPro" id="IPR005846">
    <property type="entry name" value="A-D-PHexomutase_a/b/a-III"/>
</dbReference>
<keyword evidence="7 9" id="KW-0460">Magnesium</keyword>
<dbReference type="InterPro" id="IPR005844">
    <property type="entry name" value="A-D-PHexomutase_a/b/a-I"/>
</dbReference>
<feature type="domain" description="Alpha-D-phosphohexomutase alpha/beta/alpha" evidence="11">
    <location>
        <begin position="184"/>
        <end position="285"/>
    </location>
</feature>
<dbReference type="Proteomes" id="UP000321464">
    <property type="component" value="Unassembled WGS sequence"/>
</dbReference>
<dbReference type="GO" id="GO:0004614">
    <property type="term" value="F:phosphoglucomutase activity"/>
    <property type="evidence" value="ECO:0007669"/>
    <property type="project" value="UniProtKB-EC"/>
</dbReference>
<evidence type="ECO:0000259" key="11">
    <source>
        <dbReference type="Pfam" id="PF02879"/>
    </source>
</evidence>
<dbReference type="RefSeq" id="WP_147159184.1">
    <property type="nucleotide sequence ID" value="NZ_BJYR01000012.1"/>
</dbReference>
<keyword evidence="6 9" id="KW-0479">Metal-binding</keyword>
<evidence type="ECO:0000313" key="14">
    <source>
        <dbReference type="Proteomes" id="UP000321464"/>
    </source>
</evidence>
<dbReference type="InterPro" id="IPR016066">
    <property type="entry name" value="A-D-PHexomutase_CS"/>
</dbReference>
<dbReference type="InterPro" id="IPR045244">
    <property type="entry name" value="PGM"/>
</dbReference>
<evidence type="ECO:0000256" key="2">
    <source>
        <dbReference type="ARBA" id="ARBA00001946"/>
    </source>
</evidence>
<dbReference type="GO" id="GO:0000287">
    <property type="term" value="F:magnesium ion binding"/>
    <property type="evidence" value="ECO:0007669"/>
    <property type="project" value="InterPro"/>
</dbReference>
<dbReference type="PROSITE" id="PS00710">
    <property type="entry name" value="PGM_PMM"/>
    <property type="match status" value="1"/>
</dbReference>
<dbReference type="SUPFAM" id="SSF53738">
    <property type="entry name" value="Phosphoglucomutase, first 3 domains"/>
    <property type="match status" value="3"/>
</dbReference>
<dbReference type="Pfam" id="PF24947">
    <property type="entry name" value="PGM1_C_vert_fung"/>
    <property type="match status" value="1"/>
</dbReference>
<dbReference type="PRINTS" id="PR00509">
    <property type="entry name" value="PGMPMM"/>
</dbReference>
<name>A0A512AJH3_9SPHN</name>
<evidence type="ECO:0000256" key="9">
    <source>
        <dbReference type="RuleBase" id="RU004326"/>
    </source>
</evidence>
<reference evidence="13 14" key="1">
    <citation type="submission" date="2019-07" db="EMBL/GenBank/DDBJ databases">
        <title>Whole genome shotgun sequence of Novosphingobium sediminis NBRC 106119.</title>
        <authorList>
            <person name="Hosoyama A."/>
            <person name="Uohara A."/>
            <person name="Ohji S."/>
            <person name="Ichikawa N."/>
        </authorList>
    </citation>
    <scope>NUCLEOTIDE SEQUENCE [LARGE SCALE GENOMIC DNA]</scope>
    <source>
        <strain evidence="13 14">NBRC 106119</strain>
    </source>
</reference>
<protein>
    <recommendedName>
        <fullName evidence="4">phosphoglucomutase (alpha-D-glucose-1,6-bisphosphate-dependent)</fullName>
        <ecNumber evidence="4">5.4.2.2</ecNumber>
    </recommendedName>
</protein>
<feature type="domain" description="Alpha-D-phosphohexomutase alpha/beta/alpha" evidence="10">
    <location>
        <begin position="13"/>
        <end position="147"/>
    </location>
</feature>
<dbReference type="Gene3D" id="3.40.120.10">
    <property type="entry name" value="Alpha-D-Glucose-1,6-Bisphosphate, subunit A, domain 3"/>
    <property type="match status" value="3"/>
</dbReference>
<keyword evidence="8" id="KW-0413">Isomerase</keyword>
<dbReference type="FunFam" id="3.40.120.10:FF:000005">
    <property type="entry name" value="Phosphoglucomutase 5"/>
    <property type="match status" value="1"/>
</dbReference>
<evidence type="ECO:0000256" key="8">
    <source>
        <dbReference type="ARBA" id="ARBA00023235"/>
    </source>
</evidence>
<dbReference type="Gene3D" id="3.30.310.50">
    <property type="entry name" value="Alpha-D-phosphohexomutase, C-terminal domain"/>
    <property type="match status" value="1"/>
</dbReference>
<evidence type="ECO:0000256" key="5">
    <source>
        <dbReference type="ARBA" id="ARBA00022553"/>
    </source>
</evidence>
<dbReference type="SUPFAM" id="SSF55957">
    <property type="entry name" value="Phosphoglucomutase, C-terminal domain"/>
    <property type="match status" value="1"/>
</dbReference>
<dbReference type="InterPro" id="IPR016055">
    <property type="entry name" value="A-D-PHexomutase_a/b/a-I/II/III"/>
</dbReference>
<evidence type="ECO:0000259" key="10">
    <source>
        <dbReference type="Pfam" id="PF02878"/>
    </source>
</evidence>
<evidence type="ECO:0000259" key="12">
    <source>
        <dbReference type="Pfam" id="PF02880"/>
    </source>
</evidence>
<gene>
    <name evidence="13" type="primary">pgm</name>
    <name evidence="13" type="ORF">NSE01_16730</name>
</gene>
<dbReference type="InterPro" id="IPR036900">
    <property type="entry name" value="A-D-PHexomutase_C_sf"/>
</dbReference>
<dbReference type="NCBIfam" id="NF005737">
    <property type="entry name" value="PRK07564.1-1"/>
    <property type="match status" value="1"/>
</dbReference>
<evidence type="ECO:0000256" key="7">
    <source>
        <dbReference type="ARBA" id="ARBA00022842"/>
    </source>
</evidence>